<dbReference type="PANTHER" id="PTHR11601">
    <property type="entry name" value="CYSTEINE DESULFURYLASE FAMILY MEMBER"/>
    <property type="match status" value="1"/>
</dbReference>
<comment type="similarity">
    <text evidence="2">Belongs to the class-V pyridoxal-phosphate-dependent aminotransferase family. NifS/IscS subfamily.</text>
</comment>
<dbReference type="InterPro" id="IPR015424">
    <property type="entry name" value="PyrdxlP-dep_Trfase"/>
</dbReference>
<organism evidence="5 6">
    <name type="scientific">Dactylosporangium roseum</name>
    <dbReference type="NCBI Taxonomy" id="47989"/>
    <lineage>
        <taxon>Bacteria</taxon>
        <taxon>Bacillati</taxon>
        <taxon>Actinomycetota</taxon>
        <taxon>Actinomycetes</taxon>
        <taxon>Micromonosporales</taxon>
        <taxon>Micromonosporaceae</taxon>
        <taxon>Dactylosporangium</taxon>
    </lineage>
</organism>
<dbReference type="PANTHER" id="PTHR11601:SF34">
    <property type="entry name" value="CYSTEINE DESULFURASE"/>
    <property type="match status" value="1"/>
</dbReference>
<dbReference type="EMBL" id="CP073721">
    <property type="protein sequence ID" value="UWZ34389.1"/>
    <property type="molecule type" value="Genomic_DNA"/>
</dbReference>
<comment type="catalytic activity">
    <reaction evidence="3">
        <text>(sulfur carrier)-H + L-cysteine = (sulfur carrier)-SH + L-alanine</text>
        <dbReference type="Rhea" id="RHEA:43892"/>
        <dbReference type="Rhea" id="RHEA-COMP:14737"/>
        <dbReference type="Rhea" id="RHEA-COMP:14739"/>
        <dbReference type="ChEBI" id="CHEBI:29917"/>
        <dbReference type="ChEBI" id="CHEBI:35235"/>
        <dbReference type="ChEBI" id="CHEBI:57972"/>
        <dbReference type="ChEBI" id="CHEBI:64428"/>
        <dbReference type="EC" id="2.8.1.7"/>
    </reaction>
</comment>
<proteinExistence type="inferred from homology"/>
<evidence type="ECO:0000256" key="2">
    <source>
        <dbReference type="ARBA" id="ARBA00006490"/>
    </source>
</evidence>
<protein>
    <submittedName>
        <fullName evidence="5">Aminotransferase class V-fold PLP-dependent enzyme</fullName>
    </submittedName>
</protein>
<dbReference type="Proteomes" id="UP001058271">
    <property type="component" value="Chromosome"/>
</dbReference>
<dbReference type="InterPro" id="IPR000192">
    <property type="entry name" value="Aminotrans_V_dom"/>
</dbReference>
<keyword evidence="5" id="KW-0032">Aminotransferase</keyword>
<evidence type="ECO:0000259" key="4">
    <source>
        <dbReference type="Pfam" id="PF00266"/>
    </source>
</evidence>
<comment type="cofactor">
    <cofactor evidence="1">
        <name>pyridoxal 5'-phosphate</name>
        <dbReference type="ChEBI" id="CHEBI:597326"/>
    </cofactor>
</comment>
<gene>
    <name evidence="5" type="ORF">Drose_24540</name>
</gene>
<dbReference type="GO" id="GO:0008483">
    <property type="term" value="F:transaminase activity"/>
    <property type="evidence" value="ECO:0007669"/>
    <property type="project" value="UniProtKB-KW"/>
</dbReference>
<keyword evidence="5" id="KW-0808">Transferase</keyword>
<dbReference type="Gene3D" id="1.10.260.50">
    <property type="match status" value="1"/>
</dbReference>
<evidence type="ECO:0000256" key="1">
    <source>
        <dbReference type="ARBA" id="ARBA00001933"/>
    </source>
</evidence>
<accession>A0ABY5YXB9</accession>
<dbReference type="Pfam" id="PF00266">
    <property type="entry name" value="Aminotran_5"/>
    <property type="match status" value="1"/>
</dbReference>
<evidence type="ECO:0000256" key="3">
    <source>
        <dbReference type="ARBA" id="ARBA00050776"/>
    </source>
</evidence>
<name>A0ABY5YXB9_9ACTN</name>
<feature type="domain" description="Aminotransferase class V" evidence="4">
    <location>
        <begin position="2"/>
        <end position="78"/>
    </location>
</feature>
<sequence>MDYNATAPIDPRIADAMVPCLTTWFGNPSSGHPYADRPRGALQQARAQVAALVGARPDEVVFTSSGWMRSFQECAGSVEAHAVTVSA</sequence>
<reference evidence="5" key="1">
    <citation type="submission" date="2021-04" db="EMBL/GenBank/DDBJ databases">
        <title>Biosynthetic gene clusters of Dactylosporangioum roseum.</title>
        <authorList>
            <person name="Hartkoorn R.C."/>
            <person name="Beaudoing E."/>
            <person name="Hot D."/>
            <person name="Moureu S."/>
        </authorList>
    </citation>
    <scope>NUCLEOTIDE SEQUENCE</scope>
    <source>
        <strain evidence="5">NRRL B-16295</strain>
    </source>
</reference>
<evidence type="ECO:0000313" key="5">
    <source>
        <dbReference type="EMBL" id="UWZ34389.1"/>
    </source>
</evidence>
<dbReference type="Gene3D" id="3.40.640.10">
    <property type="entry name" value="Type I PLP-dependent aspartate aminotransferase-like (Major domain)"/>
    <property type="match status" value="1"/>
</dbReference>
<keyword evidence="6" id="KW-1185">Reference proteome</keyword>
<dbReference type="InterPro" id="IPR015421">
    <property type="entry name" value="PyrdxlP-dep_Trfase_major"/>
</dbReference>
<evidence type="ECO:0000313" key="6">
    <source>
        <dbReference type="Proteomes" id="UP001058271"/>
    </source>
</evidence>
<dbReference type="SUPFAM" id="SSF53383">
    <property type="entry name" value="PLP-dependent transferases"/>
    <property type="match status" value="1"/>
</dbReference>